<organism evidence="1">
    <name type="scientific">marine sediment metagenome</name>
    <dbReference type="NCBI Taxonomy" id="412755"/>
    <lineage>
        <taxon>unclassified sequences</taxon>
        <taxon>metagenomes</taxon>
        <taxon>ecological metagenomes</taxon>
    </lineage>
</organism>
<name>A0A0F9KCK8_9ZZZZ</name>
<dbReference type="AlphaFoldDB" id="A0A0F9KCK8"/>
<evidence type="ECO:0000313" key="1">
    <source>
        <dbReference type="EMBL" id="KKM79919.1"/>
    </source>
</evidence>
<feature type="non-terminal residue" evidence="1">
    <location>
        <position position="143"/>
    </location>
</feature>
<reference evidence="1" key="1">
    <citation type="journal article" date="2015" name="Nature">
        <title>Complex archaea that bridge the gap between prokaryotes and eukaryotes.</title>
        <authorList>
            <person name="Spang A."/>
            <person name="Saw J.H."/>
            <person name="Jorgensen S.L."/>
            <person name="Zaremba-Niedzwiedzka K."/>
            <person name="Martijn J."/>
            <person name="Lind A.E."/>
            <person name="van Eijk R."/>
            <person name="Schleper C."/>
            <person name="Guy L."/>
            <person name="Ettema T.J."/>
        </authorList>
    </citation>
    <scope>NUCLEOTIDE SEQUENCE</scope>
</reference>
<dbReference type="EMBL" id="LAZR01008267">
    <property type="protein sequence ID" value="KKM79919.1"/>
    <property type="molecule type" value="Genomic_DNA"/>
</dbReference>
<gene>
    <name evidence="1" type="ORF">LCGC14_1345050</name>
</gene>
<sequence length="143" mass="16520">MPNGRPYESPLNKLADALPNVIMQMQDMKMRQEAQEALTNYRMTMLNRQIATETAERETKEALEHVRRDIGYYEPPEAKLMRDSISSQYRTLNDPDVALTLGDEEITKRWKKLQGDQADYYGKYGRRIDLSIPIPVEGALGRV</sequence>
<proteinExistence type="predicted"/>
<protein>
    <submittedName>
        <fullName evidence="1">Uncharacterized protein</fullName>
    </submittedName>
</protein>
<comment type="caution">
    <text evidence="1">The sequence shown here is derived from an EMBL/GenBank/DDBJ whole genome shotgun (WGS) entry which is preliminary data.</text>
</comment>
<accession>A0A0F9KCK8</accession>